<dbReference type="SUPFAM" id="SSF57567">
    <property type="entry name" value="Serine protease inhibitors"/>
    <property type="match status" value="1"/>
</dbReference>
<dbReference type="InterPro" id="IPR002919">
    <property type="entry name" value="TIL_dom"/>
</dbReference>
<proteinExistence type="predicted"/>
<dbReference type="OrthoDB" id="10640949at2759"/>
<dbReference type="InterPro" id="IPR036084">
    <property type="entry name" value="Ser_inhib-like_sf"/>
</dbReference>
<dbReference type="Pfam" id="PF01826">
    <property type="entry name" value="TIL"/>
    <property type="match status" value="1"/>
</dbReference>
<feature type="domain" description="TIL" evidence="2">
    <location>
        <begin position="26"/>
        <end position="85"/>
    </location>
</feature>
<keyword evidence="4" id="KW-1185">Reference proteome</keyword>
<gene>
    <name evidence="3" type="ORF">ILUMI_12341</name>
</gene>
<organism evidence="3 4">
    <name type="scientific">Ignelater luminosus</name>
    <name type="common">Cucubano</name>
    <name type="synonym">Pyrophorus luminosus</name>
    <dbReference type="NCBI Taxonomy" id="2038154"/>
    <lineage>
        <taxon>Eukaryota</taxon>
        <taxon>Metazoa</taxon>
        <taxon>Ecdysozoa</taxon>
        <taxon>Arthropoda</taxon>
        <taxon>Hexapoda</taxon>
        <taxon>Insecta</taxon>
        <taxon>Pterygota</taxon>
        <taxon>Neoptera</taxon>
        <taxon>Endopterygota</taxon>
        <taxon>Coleoptera</taxon>
        <taxon>Polyphaga</taxon>
        <taxon>Elateriformia</taxon>
        <taxon>Elateroidea</taxon>
        <taxon>Elateridae</taxon>
        <taxon>Agrypninae</taxon>
        <taxon>Pyrophorini</taxon>
        <taxon>Ignelater</taxon>
    </lineage>
</organism>
<dbReference type="EMBL" id="VTPC01007620">
    <property type="protein sequence ID" value="KAF2893838.1"/>
    <property type="molecule type" value="Genomic_DNA"/>
</dbReference>
<evidence type="ECO:0000313" key="3">
    <source>
        <dbReference type="EMBL" id="KAF2893838.1"/>
    </source>
</evidence>
<protein>
    <recommendedName>
        <fullName evidence="2">TIL domain-containing protein</fullName>
    </recommendedName>
</protein>
<feature type="signal peptide" evidence="1">
    <location>
        <begin position="1"/>
        <end position="19"/>
    </location>
</feature>
<evidence type="ECO:0000256" key="1">
    <source>
        <dbReference type="SAM" id="SignalP"/>
    </source>
</evidence>
<comment type="caution">
    <text evidence="3">The sequence shown here is derived from an EMBL/GenBank/DDBJ whole genome shotgun (WGS) entry which is preliminary data.</text>
</comment>
<dbReference type="AlphaFoldDB" id="A0A8K0CZS1"/>
<keyword evidence="1" id="KW-0732">Signal</keyword>
<accession>A0A8K0CZS1</accession>
<reference evidence="3" key="1">
    <citation type="submission" date="2019-08" db="EMBL/GenBank/DDBJ databases">
        <title>The genome of the North American firefly Photinus pyralis.</title>
        <authorList>
            <consortium name="Photinus pyralis genome working group"/>
            <person name="Fallon T.R."/>
            <person name="Sander Lower S.E."/>
            <person name="Weng J.-K."/>
        </authorList>
    </citation>
    <scope>NUCLEOTIDE SEQUENCE</scope>
    <source>
        <strain evidence="3">TRF0915ILg1</strain>
        <tissue evidence="3">Whole body</tissue>
    </source>
</reference>
<evidence type="ECO:0000259" key="2">
    <source>
        <dbReference type="Pfam" id="PF01826"/>
    </source>
</evidence>
<dbReference type="Proteomes" id="UP000801492">
    <property type="component" value="Unassembled WGS sequence"/>
</dbReference>
<evidence type="ECO:0000313" key="4">
    <source>
        <dbReference type="Proteomes" id="UP000801492"/>
    </source>
</evidence>
<sequence>MRRLLCASAFYFVVVVIFGAPFNERCGKNEFYNDCSLHPVCEVTCENYNEPVIMCASDECTPGCKCLLSHARHKKTGLCIRPSLCSHYYYIKYITRYFSSRY</sequence>
<dbReference type="Gene3D" id="2.10.25.10">
    <property type="entry name" value="Laminin"/>
    <property type="match status" value="1"/>
</dbReference>
<dbReference type="CDD" id="cd19941">
    <property type="entry name" value="TIL"/>
    <property type="match status" value="1"/>
</dbReference>
<name>A0A8K0CZS1_IGNLU</name>
<feature type="chain" id="PRO_5035445282" description="TIL domain-containing protein" evidence="1">
    <location>
        <begin position="20"/>
        <end position="102"/>
    </location>
</feature>